<name>A0A1H0LRB0_9ACTN</name>
<evidence type="ECO:0008006" key="3">
    <source>
        <dbReference type="Google" id="ProtNLM"/>
    </source>
</evidence>
<dbReference type="EMBL" id="FNIE01000011">
    <property type="protein sequence ID" value="SDO70738.1"/>
    <property type="molecule type" value="Genomic_DNA"/>
</dbReference>
<accession>A0A1H0LRB0</accession>
<evidence type="ECO:0000313" key="1">
    <source>
        <dbReference type="EMBL" id="SDO70738.1"/>
    </source>
</evidence>
<keyword evidence="2" id="KW-1185">Reference proteome</keyword>
<evidence type="ECO:0000313" key="2">
    <source>
        <dbReference type="Proteomes" id="UP000199341"/>
    </source>
</evidence>
<proteinExistence type="predicted"/>
<dbReference type="STRING" id="310781.SAMN05216259_111311"/>
<reference evidence="1 2" key="1">
    <citation type="submission" date="2016-10" db="EMBL/GenBank/DDBJ databases">
        <authorList>
            <person name="de Groot N.N."/>
        </authorList>
    </citation>
    <scope>NUCLEOTIDE SEQUENCE [LARGE SCALE GENOMIC DNA]</scope>
    <source>
        <strain evidence="1 2">CGMCC 4.2022</strain>
    </source>
</reference>
<dbReference type="AlphaFoldDB" id="A0A1H0LRB0"/>
<dbReference type="Proteomes" id="UP000199341">
    <property type="component" value="Unassembled WGS sequence"/>
</dbReference>
<sequence>MKKPVLKGSGDSFWVGVDVTNTGTNPANYLTYIRLTGPLGYNALLRVQTATLQPSEASSAVYTARDESVGAIIPKNPTVVIVQVFRTPA</sequence>
<organism evidence="1 2">
    <name type="scientific">Actinacidiphila guanduensis</name>
    <dbReference type="NCBI Taxonomy" id="310781"/>
    <lineage>
        <taxon>Bacteria</taxon>
        <taxon>Bacillati</taxon>
        <taxon>Actinomycetota</taxon>
        <taxon>Actinomycetes</taxon>
        <taxon>Kitasatosporales</taxon>
        <taxon>Streptomycetaceae</taxon>
        <taxon>Actinacidiphila</taxon>
    </lineage>
</organism>
<protein>
    <recommendedName>
        <fullName evidence="3">CARDB domain-containing protein</fullName>
    </recommendedName>
</protein>
<gene>
    <name evidence="1" type="ORF">SAMN05216259_111311</name>
</gene>